<dbReference type="Proteomes" id="UP000636458">
    <property type="component" value="Unassembled WGS sequence"/>
</dbReference>
<proteinExistence type="predicted"/>
<keyword evidence="5 6" id="KW-0472">Membrane</keyword>
<keyword evidence="9" id="KW-1185">Reference proteome</keyword>
<evidence type="ECO:0000259" key="7">
    <source>
        <dbReference type="PROSITE" id="PS50850"/>
    </source>
</evidence>
<reference evidence="8" key="1">
    <citation type="submission" date="2021-01" db="EMBL/GenBank/DDBJ databases">
        <title>Lacisediminihabitans sp. nov. strain G11-30, isolated from Antarctic Soil.</title>
        <authorList>
            <person name="Li J."/>
        </authorList>
    </citation>
    <scope>NUCLEOTIDE SEQUENCE</scope>
    <source>
        <strain evidence="8">G11-30</strain>
    </source>
</reference>
<evidence type="ECO:0000256" key="3">
    <source>
        <dbReference type="ARBA" id="ARBA00022692"/>
    </source>
</evidence>
<comment type="subcellular location">
    <subcellularLocation>
        <location evidence="1">Cell membrane</location>
        <topology evidence="1">Multi-pass membrane protein</topology>
    </subcellularLocation>
</comment>
<feature type="transmembrane region" description="Helical" evidence="6">
    <location>
        <begin position="80"/>
        <end position="100"/>
    </location>
</feature>
<dbReference type="GO" id="GO:0022857">
    <property type="term" value="F:transmembrane transporter activity"/>
    <property type="evidence" value="ECO:0007669"/>
    <property type="project" value="InterPro"/>
</dbReference>
<evidence type="ECO:0000256" key="5">
    <source>
        <dbReference type="ARBA" id="ARBA00023136"/>
    </source>
</evidence>
<sequence>MTAPISTRNNFPWVGLLVLACSIFVSVTSEFLPTGLLPDIAGELKVSASQVGLLVTIFAGTVVLSTTPLAALTRNFSRKSLVVVVLLVIAASGVLAALAPNYGVLVVARVLGGLAHGLFWAVVGAYAAHLVPKHQIGRAVAITSGGGTAAFVLGVPLGTALGHAFGWRLAFAALAVIIVVLSVLVIRYLPAVDHRVQLKTGEIAVPMNRDRSLPGVIVLCIVIIVIMMGHYIFYTYIAPWLIHEVGFDESAVAPLLFLFGGAGAIGLALAGVVADRAPRFGFVVTAAVAVIPVLVFVFFSHSPIVVIGALVVWGIAFGGLPAMLQTRMLHTASARLRDLAAALFTTSFNLAIGTGALVGGLILDRSGYGALPLADLIFLGVALVFSLVSDAWLRARGQRH</sequence>
<comment type="caution">
    <text evidence="8">The sequence shown here is derived from an EMBL/GenBank/DDBJ whole genome shotgun (WGS) entry which is preliminary data.</text>
</comment>
<evidence type="ECO:0000313" key="9">
    <source>
        <dbReference type="Proteomes" id="UP000636458"/>
    </source>
</evidence>
<evidence type="ECO:0000313" key="8">
    <source>
        <dbReference type="EMBL" id="MBK4348296.1"/>
    </source>
</evidence>
<dbReference type="Pfam" id="PF07690">
    <property type="entry name" value="MFS_1"/>
    <property type="match status" value="1"/>
</dbReference>
<feature type="transmembrane region" description="Helical" evidence="6">
    <location>
        <begin position="139"/>
        <end position="159"/>
    </location>
</feature>
<dbReference type="InterPro" id="IPR050189">
    <property type="entry name" value="MFS_Efflux_Transporters"/>
</dbReference>
<protein>
    <submittedName>
        <fullName evidence="8">MFS transporter</fullName>
    </submittedName>
</protein>
<feature type="transmembrane region" description="Helical" evidence="6">
    <location>
        <begin position="305"/>
        <end position="324"/>
    </location>
</feature>
<evidence type="ECO:0000256" key="4">
    <source>
        <dbReference type="ARBA" id="ARBA00022989"/>
    </source>
</evidence>
<feature type="transmembrane region" description="Helical" evidence="6">
    <location>
        <begin position="251"/>
        <end position="273"/>
    </location>
</feature>
<accession>A0A934SMV5</accession>
<evidence type="ECO:0000256" key="1">
    <source>
        <dbReference type="ARBA" id="ARBA00004651"/>
    </source>
</evidence>
<feature type="domain" description="Major facilitator superfamily (MFS) profile" evidence="7">
    <location>
        <begin position="15"/>
        <end position="398"/>
    </location>
</feature>
<feature type="transmembrane region" description="Helical" evidence="6">
    <location>
        <begin position="165"/>
        <end position="189"/>
    </location>
</feature>
<dbReference type="CDD" id="cd17324">
    <property type="entry name" value="MFS_NepI_like"/>
    <property type="match status" value="1"/>
</dbReference>
<dbReference type="AlphaFoldDB" id="A0A934SMV5"/>
<organism evidence="8 9">
    <name type="scientific">Lacisediminihabitans changchengi</name>
    <dbReference type="NCBI Taxonomy" id="2787634"/>
    <lineage>
        <taxon>Bacteria</taxon>
        <taxon>Bacillati</taxon>
        <taxon>Actinomycetota</taxon>
        <taxon>Actinomycetes</taxon>
        <taxon>Micrococcales</taxon>
        <taxon>Microbacteriaceae</taxon>
        <taxon>Lacisediminihabitans</taxon>
    </lineage>
</organism>
<dbReference type="PANTHER" id="PTHR43124:SF4">
    <property type="entry name" value="SUGAR EFFLUX TRANSPORTER"/>
    <property type="match status" value="1"/>
</dbReference>
<keyword evidence="2" id="KW-1003">Cell membrane</keyword>
<dbReference type="PANTHER" id="PTHR43124">
    <property type="entry name" value="PURINE EFFLUX PUMP PBUE"/>
    <property type="match status" value="1"/>
</dbReference>
<keyword evidence="4 6" id="KW-1133">Transmembrane helix</keyword>
<dbReference type="InterPro" id="IPR011701">
    <property type="entry name" value="MFS"/>
</dbReference>
<dbReference type="GO" id="GO:0005886">
    <property type="term" value="C:plasma membrane"/>
    <property type="evidence" value="ECO:0007669"/>
    <property type="project" value="UniProtKB-SubCell"/>
</dbReference>
<feature type="transmembrane region" description="Helical" evidence="6">
    <location>
        <begin position="53"/>
        <end position="73"/>
    </location>
</feature>
<feature type="transmembrane region" description="Helical" evidence="6">
    <location>
        <begin position="106"/>
        <end position="127"/>
    </location>
</feature>
<evidence type="ECO:0000256" key="2">
    <source>
        <dbReference type="ARBA" id="ARBA00022475"/>
    </source>
</evidence>
<keyword evidence="3 6" id="KW-0812">Transmembrane</keyword>
<dbReference type="PROSITE" id="PS50850">
    <property type="entry name" value="MFS"/>
    <property type="match status" value="1"/>
</dbReference>
<evidence type="ECO:0000256" key="6">
    <source>
        <dbReference type="SAM" id="Phobius"/>
    </source>
</evidence>
<dbReference type="InterPro" id="IPR020846">
    <property type="entry name" value="MFS_dom"/>
</dbReference>
<dbReference type="Gene3D" id="1.20.1250.20">
    <property type="entry name" value="MFS general substrate transporter like domains"/>
    <property type="match status" value="1"/>
</dbReference>
<gene>
    <name evidence="8" type="ORF">IV501_11685</name>
</gene>
<dbReference type="InterPro" id="IPR036259">
    <property type="entry name" value="MFS_trans_sf"/>
</dbReference>
<feature type="transmembrane region" description="Helical" evidence="6">
    <location>
        <begin position="369"/>
        <end position="393"/>
    </location>
</feature>
<dbReference type="EMBL" id="JAEPES010000004">
    <property type="protein sequence ID" value="MBK4348296.1"/>
    <property type="molecule type" value="Genomic_DNA"/>
</dbReference>
<feature type="transmembrane region" description="Helical" evidence="6">
    <location>
        <begin position="336"/>
        <end position="363"/>
    </location>
</feature>
<dbReference type="RefSeq" id="WP_200556515.1">
    <property type="nucleotide sequence ID" value="NZ_JAEPES010000004.1"/>
</dbReference>
<feature type="transmembrane region" description="Helical" evidence="6">
    <location>
        <begin position="216"/>
        <end position="239"/>
    </location>
</feature>
<feature type="transmembrane region" description="Helical" evidence="6">
    <location>
        <begin position="280"/>
        <end position="299"/>
    </location>
</feature>
<name>A0A934SMV5_9MICO</name>
<dbReference type="SUPFAM" id="SSF103473">
    <property type="entry name" value="MFS general substrate transporter"/>
    <property type="match status" value="1"/>
</dbReference>